<dbReference type="AlphaFoldDB" id="A0A1H9U1A1"/>
<dbReference type="Proteomes" id="UP000198571">
    <property type="component" value="Unassembled WGS sequence"/>
</dbReference>
<dbReference type="Gene3D" id="1.10.10.10">
    <property type="entry name" value="Winged helix-like DNA-binding domain superfamily/Winged helix DNA-binding domain"/>
    <property type="match status" value="1"/>
</dbReference>
<dbReference type="OrthoDB" id="8910390at2"/>
<name>A0A1H9U1A1_9BACI</name>
<dbReference type="RefSeq" id="WP_093050963.1">
    <property type="nucleotide sequence ID" value="NZ_FOGT01000006.1"/>
</dbReference>
<organism evidence="1 2">
    <name type="scientific">Salipaludibacillus aurantiacus</name>
    <dbReference type="NCBI Taxonomy" id="1601833"/>
    <lineage>
        <taxon>Bacteria</taxon>
        <taxon>Bacillati</taxon>
        <taxon>Bacillota</taxon>
        <taxon>Bacilli</taxon>
        <taxon>Bacillales</taxon>
        <taxon>Bacillaceae</taxon>
    </lineage>
</organism>
<keyword evidence="2" id="KW-1185">Reference proteome</keyword>
<dbReference type="InterPro" id="IPR013324">
    <property type="entry name" value="RNA_pol_sigma_r3/r4-like"/>
</dbReference>
<accession>A0A1H9U1A1</accession>
<proteinExistence type="predicted"/>
<dbReference type="SUPFAM" id="SSF88659">
    <property type="entry name" value="Sigma3 and sigma4 domains of RNA polymerase sigma factors"/>
    <property type="match status" value="1"/>
</dbReference>
<dbReference type="InterPro" id="IPR036388">
    <property type="entry name" value="WH-like_DNA-bd_sf"/>
</dbReference>
<gene>
    <name evidence="1" type="ORF">SAMN05518684_106210</name>
</gene>
<dbReference type="EMBL" id="FOGT01000006">
    <property type="protein sequence ID" value="SES02853.1"/>
    <property type="molecule type" value="Genomic_DNA"/>
</dbReference>
<reference evidence="2" key="1">
    <citation type="submission" date="2016-10" db="EMBL/GenBank/DDBJ databases">
        <authorList>
            <person name="Varghese N."/>
            <person name="Submissions S."/>
        </authorList>
    </citation>
    <scope>NUCLEOTIDE SEQUENCE [LARGE SCALE GENOMIC DNA]</scope>
    <source>
        <strain evidence="2">S9</strain>
    </source>
</reference>
<evidence type="ECO:0000313" key="1">
    <source>
        <dbReference type="EMBL" id="SES02853.1"/>
    </source>
</evidence>
<protein>
    <submittedName>
        <fullName evidence="1">Uncharacterized protein</fullName>
    </submittedName>
</protein>
<dbReference type="STRING" id="1601833.SAMN05518684_106210"/>
<evidence type="ECO:0000313" key="2">
    <source>
        <dbReference type="Proteomes" id="UP000198571"/>
    </source>
</evidence>
<sequence length="158" mass="18228">MTKKELEEMISDYRLYKREIERLNDLVYGIGVGLPSRFGNAGVAAYGVEATMPRGSSGISKSELDKLDKRERKLLYRIQGFQDKVEFVEAAEEMITDPVQQIVFSCMMEGLSYRAIGKHAGVSREQVRRLKDDVLCHLCQNDHLCQNWQYLKYQKQTV</sequence>